<feature type="repeat" description="PPR" evidence="2">
    <location>
        <begin position="110"/>
        <end position="144"/>
    </location>
</feature>
<dbReference type="Gene3D" id="1.25.40.10">
    <property type="entry name" value="Tetratricopeptide repeat domain"/>
    <property type="match status" value="2"/>
</dbReference>
<comment type="caution">
    <text evidence="3">The sequence shown here is derived from an EMBL/GenBank/DDBJ whole genome shotgun (WGS) entry which is preliminary data.</text>
</comment>
<evidence type="ECO:0000313" key="3">
    <source>
        <dbReference type="EMBL" id="CAE7035674.1"/>
    </source>
</evidence>
<feature type="repeat" description="PPR" evidence="2">
    <location>
        <begin position="250"/>
        <end position="284"/>
    </location>
</feature>
<gene>
    <name evidence="3" type="primary">PPR10</name>
    <name evidence="3" type="ORF">SNAT2548_LOCUS4329</name>
</gene>
<proteinExistence type="predicted"/>
<accession>A0A812IHH0</accession>
<dbReference type="NCBIfam" id="TIGR00756">
    <property type="entry name" value="PPR"/>
    <property type="match status" value="5"/>
</dbReference>
<name>A0A812IHH0_9DINO</name>
<sequence length="366" mass="40132">MRAMAGEREVVADGAVLPGWPAHPARRRCGAVAALAVLWLGAGAGSSGFAVRRQQGAPEFRTLQTKATWRLKEGEEDKRSLMATLRSPNTKPRELAATAAALQQRRLLTDPREYTTTINVLGRLGLWRECLGLLVDMQRNGLKPNVITYNAVLKALARSKRWREAIQLIGEMWDSRLSPDVISYTTAISACAASGRWKEALQLLAEMERAGIKADVRIFNAAINACAQAGEVVRAMLLFEGMPERQLAPDIITYNALINACARGGAWEEAVDLLSKMKDQGLAPQTRTYNSAINACDKAFRGYETLLLLDDMFEHQVAHGEKRRLRQTLAPQESEGQRQAKPNAVTFNTAMSACLKGGMQTEAPAS</sequence>
<dbReference type="Proteomes" id="UP000604046">
    <property type="component" value="Unassembled WGS sequence"/>
</dbReference>
<dbReference type="AlphaFoldDB" id="A0A812IHH0"/>
<dbReference type="PANTHER" id="PTHR47941">
    <property type="entry name" value="PENTATRICOPEPTIDE REPEAT-CONTAINING PROTEIN 3, MITOCHONDRIAL"/>
    <property type="match status" value="1"/>
</dbReference>
<evidence type="ECO:0000256" key="1">
    <source>
        <dbReference type="ARBA" id="ARBA00022737"/>
    </source>
</evidence>
<dbReference type="InterPro" id="IPR002885">
    <property type="entry name" value="PPR_rpt"/>
</dbReference>
<keyword evidence="4" id="KW-1185">Reference proteome</keyword>
<dbReference type="Pfam" id="PF13041">
    <property type="entry name" value="PPR_2"/>
    <property type="match status" value="2"/>
</dbReference>
<dbReference type="InterPro" id="IPR011990">
    <property type="entry name" value="TPR-like_helical_dom_sf"/>
</dbReference>
<evidence type="ECO:0000256" key="2">
    <source>
        <dbReference type="PROSITE-ProRule" id="PRU00708"/>
    </source>
</evidence>
<reference evidence="3" key="1">
    <citation type="submission" date="2021-02" db="EMBL/GenBank/DDBJ databases">
        <authorList>
            <person name="Dougan E. K."/>
            <person name="Rhodes N."/>
            <person name="Thang M."/>
            <person name="Chan C."/>
        </authorList>
    </citation>
    <scope>NUCLEOTIDE SEQUENCE</scope>
</reference>
<feature type="repeat" description="PPR" evidence="2">
    <location>
        <begin position="145"/>
        <end position="179"/>
    </location>
</feature>
<protein>
    <submittedName>
        <fullName evidence="3">PPR10 protein</fullName>
    </submittedName>
</protein>
<dbReference type="EMBL" id="CAJNDS010000266">
    <property type="protein sequence ID" value="CAE7035674.1"/>
    <property type="molecule type" value="Genomic_DNA"/>
</dbReference>
<dbReference type="Pfam" id="PF01535">
    <property type="entry name" value="PPR"/>
    <property type="match status" value="2"/>
</dbReference>
<evidence type="ECO:0000313" key="4">
    <source>
        <dbReference type="Proteomes" id="UP000604046"/>
    </source>
</evidence>
<dbReference type="PROSITE" id="PS51375">
    <property type="entry name" value="PPR"/>
    <property type="match status" value="5"/>
</dbReference>
<feature type="repeat" description="PPR" evidence="2">
    <location>
        <begin position="180"/>
        <end position="214"/>
    </location>
</feature>
<keyword evidence="1" id="KW-0677">Repeat</keyword>
<organism evidence="3 4">
    <name type="scientific">Symbiodinium natans</name>
    <dbReference type="NCBI Taxonomy" id="878477"/>
    <lineage>
        <taxon>Eukaryota</taxon>
        <taxon>Sar</taxon>
        <taxon>Alveolata</taxon>
        <taxon>Dinophyceae</taxon>
        <taxon>Suessiales</taxon>
        <taxon>Symbiodiniaceae</taxon>
        <taxon>Symbiodinium</taxon>
    </lineage>
</organism>
<feature type="repeat" description="PPR" evidence="2">
    <location>
        <begin position="215"/>
        <end position="249"/>
    </location>
</feature>
<dbReference type="OrthoDB" id="447209at2759"/>